<evidence type="ECO:0000256" key="3">
    <source>
        <dbReference type="ARBA" id="ARBA00022771"/>
    </source>
</evidence>
<dbReference type="PANTHER" id="PTHR32166:SF122">
    <property type="entry name" value="OS09G0499600 PROTEIN"/>
    <property type="match status" value="1"/>
</dbReference>
<dbReference type="Pfam" id="PF05699">
    <property type="entry name" value="Dimer_Tnp_hAT"/>
    <property type="match status" value="1"/>
</dbReference>
<dbReference type="Pfam" id="PF02892">
    <property type="entry name" value="zf-BED"/>
    <property type="match status" value="1"/>
</dbReference>
<evidence type="ECO:0000256" key="7">
    <source>
        <dbReference type="PROSITE-ProRule" id="PRU00027"/>
    </source>
</evidence>
<dbReference type="PROSITE" id="PS50808">
    <property type="entry name" value="ZF_BED"/>
    <property type="match status" value="1"/>
</dbReference>
<dbReference type="EMBL" id="CAADRP010002272">
    <property type="protein sequence ID" value="VFU65021.1"/>
    <property type="molecule type" value="Genomic_DNA"/>
</dbReference>
<comment type="subcellular location">
    <subcellularLocation>
        <location evidence="1">Nucleus</location>
    </subcellularLocation>
</comment>
<dbReference type="InterPro" id="IPR003656">
    <property type="entry name" value="Znf_BED"/>
</dbReference>
<proteinExistence type="predicted"/>
<name>A0A6N2NFJ4_SALVM</name>
<dbReference type="InterPro" id="IPR007021">
    <property type="entry name" value="DUF659"/>
</dbReference>
<evidence type="ECO:0000256" key="2">
    <source>
        <dbReference type="ARBA" id="ARBA00022723"/>
    </source>
</evidence>
<evidence type="ECO:0000256" key="1">
    <source>
        <dbReference type="ARBA" id="ARBA00004123"/>
    </source>
</evidence>
<keyword evidence="2" id="KW-0479">Metal-binding</keyword>
<keyword evidence="5" id="KW-0238">DNA-binding</keyword>
<dbReference type="InterPro" id="IPR012337">
    <property type="entry name" value="RNaseH-like_sf"/>
</dbReference>
<feature type="region of interest" description="Disordered" evidence="8">
    <location>
        <begin position="86"/>
        <end position="151"/>
    </location>
</feature>
<feature type="compositionally biased region" description="Pro residues" evidence="8">
    <location>
        <begin position="771"/>
        <end position="790"/>
    </location>
</feature>
<dbReference type="AlphaFoldDB" id="A0A6N2NFJ4"/>
<evidence type="ECO:0000256" key="8">
    <source>
        <dbReference type="SAM" id="MobiDB-lite"/>
    </source>
</evidence>
<evidence type="ECO:0000256" key="4">
    <source>
        <dbReference type="ARBA" id="ARBA00022833"/>
    </source>
</evidence>
<sequence length="790" mass="89647">MAENSSSGGTSMYSAPTRSDDPAWAHGQVVPGVKAASICIYCNKRINGGGVTRLKYHLAGIKGEVEACKKVPPEVKWQMKQMVDEMTTEKERRKRIRTDIGNSQSASNDEEIAEGDIRSQTSRRTTVQGTSTSGRRIPLFAPRTTPGSQPSIRSAMATKEMEHNARIAVATWWYDANIPFNSANSYYYQPMLDAVASIGPGFKGPSFHDLRGPLLKDVVHNVHEYILSIKADWRVYGCSIMADGWTNRKNAPIVNFLAYSPRGTVFLKSVDTSGLRKDKETLLEMFDEVVKEVGQENIVQFVSDNEASFKAAGKALQQRYGTFFWSPCAAHCIDLMLENICDPRYFPMIDETIKKARNITKFIYNHAWVLALMRKEFTNGHDLCRPGITRFATHFLSLQCLLKFKKELRQMFTCTKWVESSHGKSRVGNEIAAIILQDNDFWPRCAHIVNVSEPLVRVLRLADSEEKPSMGYLYEAMDKAKEAIKIRLKNRMSQYGPYIRVIDARWDKQLHSPLHAAGCFLNPGIYFRPSFSKQREVTRGLLTTIMRLVPDCDTQDNIIAQIEEYKRATGLFGVTVAIRNREKLNPVSWWEQFGIDTPELQKFAVRVLSQCCSATGCERNWSVFEFIHSKKRNRLEHKRLNDLVFVRYNLKIKQRNMSRTRDALDPISLDNIDLLNEWICEEPGLLDGDDISWESIEAPFATLNLDDEETCVNEENELGGDDQLLECLVDDFPYVPQPDQDPYFYINDVVEDQHRSATSGAPPGHHKLPFSTPPPQGQPPQPPLPGDNGR</sequence>
<gene>
    <name evidence="10" type="ORF">SVIM_LOCUS498971</name>
</gene>
<dbReference type="GO" id="GO:0046983">
    <property type="term" value="F:protein dimerization activity"/>
    <property type="evidence" value="ECO:0007669"/>
    <property type="project" value="InterPro"/>
</dbReference>
<dbReference type="GO" id="GO:0003677">
    <property type="term" value="F:DNA binding"/>
    <property type="evidence" value="ECO:0007669"/>
    <property type="project" value="UniProtKB-KW"/>
</dbReference>
<evidence type="ECO:0000313" key="10">
    <source>
        <dbReference type="EMBL" id="VFU65021.1"/>
    </source>
</evidence>
<organism evidence="10">
    <name type="scientific">Salix viminalis</name>
    <name type="common">Common osier</name>
    <name type="synonym">Basket willow</name>
    <dbReference type="NCBI Taxonomy" id="40686"/>
    <lineage>
        <taxon>Eukaryota</taxon>
        <taxon>Viridiplantae</taxon>
        <taxon>Streptophyta</taxon>
        <taxon>Embryophyta</taxon>
        <taxon>Tracheophyta</taxon>
        <taxon>Spermatophyta</taxon>
        <taxon>Magnoliopsida</taxon>
        <taxon>eudicotyledons</taxon>
        <taxon>Gunneridae</taxon>
        <taxon>Pentapetalae</taxon>
        <taxon>rosids</taxon>
        <taxon>fabids</taxon>
        <taxon>Malpighiales</taxon>
        <taxon>Salicaceae</taxon>
        <taxon>Saliceae</taxon>
        <taxon>Salix</taxon>
    </lineage>
</organism>
<dbReference type="SUPFAM" id="SSF53098">
    <property type="entry name" value="Ribonuclease H-like"/>
    <property type="match status" value="1"/>
</dbReference>
<evidence type="ECO:0000256" key="5">
    <source>
        <dbReference type="ARBA" id="ARBA00023125"/>
    </source>
</evidence>
<evidence type="ECO:0000256" key="6">
    <source>
        <dbReference type="ARBA" id="ARBA00023242"/>
    </source>
</evidence>
<accession>A0A6N2NFJ4</accession>
<protein>
    <recommendedName>
        <fullName evidence="9">BED-type domain-containing protein</fullName>
    </recommendedName>
</protein>
<dbReference type="GO" id="GO:0008270">
    <property type="term" value="F:zinc ion binding"/>
    <property type="evidence" value="ECO:0007669"/>
    <property type="project" value="UniProtKB-KW"/>
</dbReference>
<keyword evidence="6" id="KW-0539">Nucleus</keyword>
<dbReference type="PANTHER" id="PTHR32166">
    <property type="entry name" value="OSJNBA0013A04.12 PROTEIN"/>
    <property type="match status" value="1"/>
</dbReference>
<feature type="compositionally biased region" description="Polar residues" evidence="8">
    <location>
        <begin position="118"/>
        <end position="134"/>
    </location>
</feature>
<evidence type="ECO:0000259" key="9">
    <source>
        <dbReference type="PROSITE" id="PS50808"/>
    </source>
</evidence>
<feature type="compositionally biased region" description="Polar residues" evidence="8">
    <location>
        <begin position="1"/>
        <end position="17"/>
    </location>
</feature>
<dbReference type="InterPro" id="IPR008906">
    <property type="entry name" value="HATC_C_dom"/>
</dbReference>
<dbReference type="Pfam" id="PF04937">
    <property type="entry name" value="DUF659"/>
    <property type="match status" value="1"/>
</dbReference>
<feature type="region of interest" description="Disordered" evidence="8">
    <location>
        <begin position="1"/>
        <end position="23"/>
    </location>
</feature>
<feature type="region of interest" description="Disordered" evidence="8">
    <location>
        <begin position="752"/>
        <end position="790"/>
    </location>
</feature>
<feature type="domain" description="BED-type" evidence="9">
    <location>
        <begin position="18"/>
        <end position="75"/>
    </location>
</feature>
<keyword evidence="4" id="KW-0862">Zinc</keyword>
<dbReference type="GO" id="GO:0005634">
    <property type="term" value="C:nucleus"/>
    <property type="evidence" value="ECO:0007669"/>
    <property type="project" value="UniProtKB-SubCell"/>
</dbReference>
<reference evidence="10" key="1">
    <citation type="submission" date="2019-03" db="EMBL/GenBank/DDBJ databases">
        <authorList>
            <person name="Mank J."/>
            <person name="Almeida P."/>
        </authorList>
    </citation>
    <scope>NUCLEOTIDE SEQUENCE</scope>
    <source>
        <strain evidence="10">78183</strain>
    </source>
</reference>
<keyword evidence="3 7" id="KW-0863">Zinc-finger</keyword>